<comment type="caution">
    <text evidence="1">The sequence shown here is derived from an EMBL/GenBank/DDBJ whole genome shotgun (WGS) entry which is preliminary data.</text>
</comment>
<gene>
    <name evidence="1" type="ORF">ENM28_03430</name>
</gene>
<reference evidence="1" key="1">
    <citation type="journal article" date="2020" name="mSystems">
        <title>Genome- and Community-Level Interaction Insights into Carbon Utilization and Element Cycling Functions of Hydrothermarchaeota in Hydrothermal Sediment.</title>
        <authorList>
            <person name="Zhou Z."/>
            <person name="Liu Y."/>
            <person name="Xu W."/>
            <person name="Pan J."/>
            <person name="Luo Z.H."/>
            <person name="Li M."/>
        </authorList>
    </citation>
    <scope>NUCLEOTIDE SEQUENCE [LARGE SCALE GENOMIC DNA]</scope>
    <source>
        <strain evidence="1">SpSt-1071</strain>
    </source>
</reference>
<accession>A0A7C5RE86</accession>
<dbReference type="EMBL" id="DRXE01000130">
    <property type="protein sequence ID" value="HHM67761.1"/>
    <property type="molecule type" value="Genomic_DNA"/>
</dbReference>
<dbReference type="AlphaFoldDB" id="A0A7C5RE86"/>
<name>A0A7C5RE86_9DEIN</name>
<proteinExistence type="predicted"/>
<sequence length="95" mass="11203">MRLLRLKEVSERYGIPIHILRDATKAVPTDPRHLPHVVLNRKGTVATREEWVEEWLERMRSDAEVRRVQVVEWRDSKDLKRLVKEGPEKRAGGAR</sequence>
<organism evidence="1">
    <name type="scientific">Thermus caliditerrae</name>
    <dbReference type="NCBI Taxonomy" id="1330700"/>
    <lineage>
        <taxon>Bacteria</taxon>
        <taxon>Thermotogati</taxon>
        <taxon>Deinococcota</taxon>
        <taxon>Deinococci</taxon>
        <taxon>Thermales</taxon>
        <taxon>Thermaceae</taxon>
        <taxon>Thermus</taxon>
    </lineage>
</organism>
<protein>
    <submittedName>
        <fullName evidence="1">Uncharacterized protein</fullName>
    </submittedName>
</protein>
<evidence type="ECO:0000313" key="1">
    <source>
        <dbReference type="EMBL" id="HHM67761.1"/>
    </source>
</evidence>